<feature type="compositionally biased region" description="Pro residues" evidence="3">
    <location>
        <begin position="385"/>
        <end position="399"/>
    </location>
</feature>
<dbReference type="RefSeq" id="XP_019711659.1">
    <property type="nucleotide sequence ID" value="XM_019856100.1"/>
</dbReference>
<feature type="domain" description="SH3" evidence="4">
    <location>
        <begin position="740"/>
        <end position="799"/>
    </location>
</feature>
<dbReference type="PANTHER" id="PTHR45929:SF2">
    <property type="entry name" value="SIGNAL TRANSDUCING ADAPTER MOLECULE 1"/>
    <property type="match status" value="1"/>
</dbReference>
<feature type="compositionally biased region" description="Acidic residues" evidence="3">
    <location>
        <begin position="1"/>
        <end position="11"/>
    </location>
</feature>
<dbReference type="GO" id="GO:0043328">
    <property type="term" value="P:protein transport to vacuole involved in ubiquitin-dependent protein catabolic process via the multivesicular body sorting pathway"/>
    <property type="evidence" value="ECO:0007669"/>
    <property type="project" value="TreeGrafter"/>
</dbReference>
<feature type="compositionally biased region" description="Polar residues" evidence="3">
    <location>
        <begin position="475"/>
        <end position="495"/>
    </location>
</feature>
<proteinExistence type="predicted"/>
<evidence type="ECO:0000256" key="3">
    <source>
        <dbReference type="SAM" id="MobiDB-lite"/>
    </source>
</evidence>
<feature type="compositionally biased region" description="Basic and acidic residues" evidence="3">
    <location>
        <begin position="66"/>
        <end position="85"/>
    </location>
</feature>
<feature type="domain" description="SH3" evidence="4">
    <location>
        <begin position="808"/>
        <end position="865"/>
    </location>
</feature>
<dbReference type="SUPFAM" id="SSF50044">
    <property type="entry name" value="SH3-domain"/>
    <property type="match status" value="3"/>
</dbReference>
<feature type="domain" description="SH3" evidence="4">
    <location>
        <begin position="665"/>
        <end position="724"/>
    </location>
</feature>
<reference evidence="5" key="2">
    <citation type="submission" date="2025-09" db="UniProtKB">
        <authorList>
            <consortium name="Ensembl"/>
        </authorList>
    </citation>
    <scope>IDENTIFICATION</scope>
</reference>
<dbReference type="PRINTS" id="PR01217">
    <property type="entry name" value="PRICHEXTENSN"/>
</dbReference>
<evidence type="ECO:0000256" key="1">
    <source>
        <dbReference type="ARBA" id="ARBA00022443"/>
    </source>
</evidence>
<keyword evidence="6" id="KW-1185">Reference proteome</keyword>
<dbReference type="SMART" id="SM00326">
    <property type="entry name" value="SH3"/>
    <property type="match status" value="3"/>
</dbReference>
<evidence type="ECO:0000256" key="2">
    <source>
        <dbReference type="PROSITE-ProRule" id="PRU00192"/>
    </source>
</evidence>
<feature type="compositionally biased region" description="Basic and acidic residues" evidence="3">
    <location>
        <begin position="344"/>
        <end position="353"/>
    </location>
</feature>
<dbReference type="Proteomes" id="UP000264820">
    <property type="component" value="Unplaced"/>
</dbReference>
<protein>
    <submittedName>
        <fullName evidence="5">SH3 domain-containing protein 19-like</fullName>
    </submittedName>
</protein>
<dbReference type="KEGG" id="hcq:109506997"/>
<feature type="compositionally biased region" description="Polar residues" evidence="3">
    <location>
        <begin position="324"/>
        <end position="340"/>
    </location>
</feature>
<reference evidence="5" key="1">
    <citation type="submission" date="2025-08" db="UniProtKB">
        <authorList>
            <consortium name="Ensembl"/>
        </authorList>
    </citation>
    <scope>IDENTIFICATION</scope>
</reference>
<feature type="region of interest" description="Disordered" evidence="3">
    <location>
        <begin position="286"/>
        <end position="597"/>
    </location>
</feature>
<dbReference type="InterPro" id="IPR001452">
    <property type="entry name" value="SH3_domain"/>
</dbReference>
<organism evidence="5 6">
    <name type="scientific">Hippocampus comes</name>
    <name type="common">Tiger tail seahorse</name>
    <dbReference type="NCBI Taxonomy" id="109280"/>
    <lineage>
        <taxon>Eukaryota</taxon>
        <taxon>Metazoa</taxon>
        <taxon>Chordata</taxon>
        <taxon>Craniata</taxon>
        <taxon>Vertebrata</taxon>
        <taxon>Euteleostomi</taxon>
        <taxon>Actinopterygii</taxon>
        <taxon>Neopterygii</taxon>
        <taxon>Teleostei</taxon>
        <taxon>Neoteleostei</taxon>
        <taxon>Acanthomorphata</taxon>
        <taxon>Syngnathiaria</taxon>
        <taxon>Syngnathiformes</taxon>
        <taxon>Syngnathoidei</taxon>
        <taxon>Syngnathidae</taxon>
        <taxon>Hippocampus</taxon>
    </lineage>
</organism>
<name>A0A3Q2Y416_HIPCM</name>
<feature type="compositionally biased region" description="Pro residues" evidence="3">
    <location>
        <begin position="106"/>
        <end position="131"/>
    </location>
</feature>
<evidence type="ECO:0000259" key="4">
    <source>
        <dbReference type="PROSITE" id="PS50002"/>
    </source>
</evidence>
<dbReference type="AlphaFoldDB" id="A0A3Q2Y416"/>
<dbReference type="OrthoDB" id="27823at2759"/>
<dbReference type="PRINTS" id="PR00452">
    <property type="entry name" value="SH3DOMAIN"/>
</dbReference>
<feature type="compositionally biased region" description="Basic and acidic residues" evidence="3">
    <location>
        <begin position="12"/>
        <end position="22"/>
    </location>
</feature>
<dbReference type="STRING" id="109280.ENSHCOP00000012216"/>
<feature type="compositionally biased region" description="Pro residues" evidence="3">
    <location>
        <begin position="585"/>
        <end position="596"/>
    </location>
</feature>
<evidence type="ECO:0000313" key="6">
    <source>
        <dbReference type="Proteomes" id="UP000264820"/>
    </source>
</evidence>
<dbReference type="Gene3D" id="2.30.30.40">
    <property type="entry name" value="SH3 Domains"/>
    <property type="match status" value="3"/>
</dbReference>
<dbReference type="OMA" id="SANQMQT"/>
<dbReference type="InterPro" id="IPR050670">
    <property type="entry name" value="STAM"/>
</dbReference>
<evidence type="ECO:0000313" key="5">
    <source>
        <dbReference type="Ensembl" id="ENSHCOP00000012216.1"/>
    </source>
</evidence>
<dbReference type="Pfam" id="PF00018">
    <property type="entry name" value="SH3_1"/>
    <property type="match status" value="3"/>
</dbReference>
<dbReference type="InterPro" id="IPR036028">
    <property type="entry name" value="SH3-like_dom_sf"/>
</dbReference>
<dbReference type="PANTHER" id="PTHR45929">
    <property type="entry name" value="JAK PATHWAY SIGNAL TRANSDUCTION ADAPTOR MOLECULE"/>
    <property type="match status" value="1"/>
</dbReference>
<dbReference type="PROSITE" id="PS50002">
    <property type="entry name" value="SH3"/>
    <property type="match status" value="3"/>
</dbReference>
<feature type="region of interest" description="Disordered" evidence="3">
    <location>
        <begin position="1"/>
        <end position="242"/>
    </location>
</feature>
<dbReference type="GeneTree" id="ENSGT00940000155694"/>
<feature type="compositionally biased region" description="Polar residues" evidence="3">
    <location>
        <begin position="204"/>
        <end position="215"/>
    </location>
</feature>
<feature type="compositionally biased region" description="Polar residues" evidence="3">
    <location>
        <begin position="163"/>
        <end position="172"/>
    </location>
</feature>
<feature type="compositionally biased region" description="Low complexity" evidence="3">
    <location>
        <begin position="148"/>
        <end position="160"/>
    </location>
</feature>
<feature type="compositionally biased region" description="Pro residues" evidence="3">
    <location>
        <begin position="413"/>
        <end position="432"/>
    </location>
</feature>
<feature type="compositionally biased region" description="Low complexity" evidence="3">
    <location>
        <begin position="559"/>
        <end position="572"/>
    </location>
</feature>
<dbReference type="GO" id="GO:0033565">
    <property type="term" value="C:ESCRT-0 complex"/>
    <property type="evidence" value="ECO:0007669"/>
    <property type="project" value="TreeGrafter"/>
</dbReference>
<feature type="compositionally biased region" description="Low complexity" evidence="3">
    <location>
        <begin position="361"/>
        <end position="373"/>
    </location>
</feature>
<keyword evidence="1 2" id="KW-0728">SH3 domain</keyword>
<dbReference type="GeneID" id="109506997"/>
<accession>A0A3Q2Y416</accession>
<dbReference type="Ensembl" id="ENSHCOT00000026856.1">
    <property type="protein sequence ID" value="ENSHCOP00000012216.1"/>
    <property type="gene ID" value="ENSHCOG00000000421.1"/>
</dbReference>
<sequence length="865" mass="93407">MAEAWPEEDEESMRRDTREQVVRRQSNGTEGRPGRRKPENRLSQGPLWSLRAAIKRSTTRSSCPDPQRERNRNEDARIPVARRPEITILSAEPLPSPSWLAGTPGAFPPPPPPPTQIWGPTIPPSIQPPPSYDEVIREKTQELVARTSSSPPSSVPSSHPAFCTTSATQTDTGAPGKQVKLQHPPIPAAPSQTDAEIGSPLTPPSQNGQSAQLSGATPVPKKAERPRPRPRSRSTATPVSDEVKVQTLVKLREDGLATLAARARCDIGKQDASQGKYLQELLEAFSSDDWGLPEQRGDDSGLSQSEEDDDDDNMAALRARIQAFEQQQVAPDGSRGNSGVTEEVVAKKPEPRPRPRLRGQSVKVLPPAVAPKPKSLHKAATVDSPQPPPEVLNPKPPSITEPLPTHASSAPPCAAPVPAPRIPPLKPSPSPTETPSTTKSPSKPPIAPRTSVGAVPHEKTHVAPTRPPRPLTEISRGTQIQTQDTANLTGSSLEPNSVPSKAPVPSPAPVHAKPSSPGLKKAESICEPPLPPRPSSVKTLPPRPPSIKSIPARPPLPAIIPSSASQPQPQSSFTASNHRASKKGPPLPPRPKPGHPLYPVCTKQEDLIVLEDLPPEPPQTLVTPLCSTSACLMDLDVLPTVQFPEPALQTLWKPAMQQHPEPPPVSGPRYVALFDFEGAVDDELTFSQGDVIALLEIVDQQWGRGQLHGRVGLFPLSFTRVTEGHPPQSPVTKTPPKETEVEEWAVALFDFPGQTAEDLSFHKGTYIQVIEHVDAEWRRGRLDGREGLYPAAFTQACKARPIPSQKVAVKGVAKALFTFKAEHEDELTVKPGDIITQVESADKQWIMGVVDSKRGIVPKNYVLLL</sequence>